<feature type="region of interest" description="Disordered" evidence="1">
    <location>
        <begin position="823"/>
        <end position="861"/>
    </location>
</feature>
<keyword evidence="3" id="KW-1185">Reference proteome</keyword>
<gene>
    <name evidence="2" type="ORF">DFH07DRAFT_793462</name>
</gene>
<dbReference type="EMBL" id="JARJLG010000005">
    <property type="protein sequence ID" value="KAJ7780853.1"/>
    <property type="molecule type" value="Genomic_DNA"/>
</dbReference>
<protein>
    <submittedName>
        <fullName evidence="2">Uncharacterized protein</fullName>
    </submittedName>
</protein>
<dbReference type="Proteomes" id="UP001215280">
    <property type="component" value="Unassembled WGS sequence"/>
</dbReference>
<name>A0AAD7KAX1_9AGAR</name>
<evidence type="ECO:0000313" key="3">
    <source>
        <dbReference type="Proteomes" id="UP001215280"/>
    </source>
</evidence>
<organism evidence="2 3">
    <name type="scientific">Mycena maculata</name>
    <dbReference type="NCBI Taxonomy" id="230809"/>
    <lineage>
        <taxon>Eukaryota</taxon>
        <taxon>Fungi</taxon>
        <taxon>Dikarya</taxon>
        <taxon>Basidiomycota</taxon>
        <taxon>Agaricomycotina</taxon>
        <taxon>Agaricomycetes</taxon>
        <taxon>Agaricomycetidae</taxon>
        <taxon>Agaricales</taxon>
        <taxon>Marasmiineae</taxon>
        <taxon>Mycenaceae</taxon>
        <taxon>Mycena</taxon>
    </lineage>
</organism>
<proteinExistence type="predicted"/>
<dbReference type="AlphaFoldDB" id="A0AAD7KAX1"/>
<feature type="compositionally biased region" description="Basic residues" evidence="1">
    <location>
        <begin position="851"/>
        <end position="861"/>
    </location>
</feature>
<evidence type="ECO:0000313" key="2">
    <source>
        <dbReference type="EMBL" id="KAJ7780853.1"/>
    </source>
</evidence>
<evidence type="ECO:0000256" key="1">
    <source>
        <dbReference type="SAM" id="MobiDB-lite"/>
    </source>
</evidence>
<accession>A0AAD7KAX1</accession>
<reference evidence="2" key="1">
    <citation type="submission" date="2023-03" db="EMBL/GenBank/DDBJ databases">
        <title>Massive genome expansion in bonnet fungi (Mycena s.s.) driven by repeated elements and novel gene families across ecological guilds.</title>
        <authorList>
            <consortium name="Lawrence Berkeley National Laboratory"/>
            <person name="Harder C.B."/>
            <person name="Miyauchi S."/>
            <person name="Viragh M."/>
            <person name="Kuo A."/>
            <person name="Thoen E."/>
            <person name="Andreopoulos B."/>
            <person name="Lu D."/>
            <person name="Skrede I."/>
            <person name="Drula E."/>
            <person name="Henrissat B."/>
            <person name="Morin E."/>
            <person name="Kohler A."/>
            <person name="Barry K."/>
            <person name="LaButti K."/>
            <person name="Morin E."/>
            <person name="Salamov A."/>
            <person name="Lipzen A."/>
            <person name="Mereny Z."/>
            <person name="Hegedus B."/>
            <person name="Baldrian P."/>
            <person name="Stursova M."/>
            <person name="Weitz H."/>
            <person name="Taylor A."/>
            <person name="Grigoriev I.V."/>
            <person name="Nagy L.G."/>
            <person name="Martin F."/>
            <person name="Kauserud H."/>
        </authorList>
    </citation>
    <scope>NUCLEOTIDE SEQUENCE</scope>
    <source>
        <strain evidence="2">CBHHK188m</strain>
    </source>
</reference>
<comment type="caution">
    <text evidence="2">The sequence shown here is derived from an EMBL/GenBank/DDBJ whole genome shotgun (WGS) entry which is preliminary data.</text>
</comment>
<sequence length="861" mass="97219">MDIEEAATVLAEIVTAGLHNEPYPLDPLYSDKETCTALISRRPELNRLLEVAHRSKEHGPVQRHPSIRRTKGKDSLNTFLKKLRPPFMRFLDGDDGPFDRFIPDSKLEPDSSIVTHVESLEIPAVSKKPGLLIHQLGRFEEDPQLMNRVNGIFQKNKITFLVNTSGSGKTRLSFEGLCRHWGFYFIMARDGNNLGAADLGENLYGTLDGATDFRYQLPATDSPNFQKMLKRNMEIVDERFGLVLLGRLLIFHMYSELIQPYGIREEHKKKWLLFQLKPQLPGDSSYDVLTDVQGYMDDLKPDEVLDLIAVMYCKLRKIHGPQFHLFYVLDEAQLVSRQHTSAFQHEGKQYPLLREIVQTWSAKSHPQESSFVVLGTDIPREGFESAPFSGSINWLSDTGGFDDETEHRRYVSSFLDPSYQATPAGEEFLRRVWTWCRGRYRSTDALIKALLMDAFRTPHKLLNDYVEKATTHRPTDYDDDEPFRYPIDVAVRELDPEFFTVGPTGPLRKSTVQQVLFHYLATSHHPSPFPADLTPLVSSGFGRFADKKLSSVVMDEPMFLLRAARWLCERPEPEFSFPPVDPPHNCYTVLERHQTSTTSRSLAGFLAFYLTRAFDNGPTLSNVFSFPHKSVHKWAQQKAQLVAFREKEASTVGYASTLPALAASPSTLAGVDSWLDGATGFPFCLTPTADPDLIFHLKLADERFLRVILHSAVTDVVLKDITLKAVLHRLEPDRLLREEASDTDSSEHASVVAKLLDTTQDDGPFRILRVVASFPALTHLKTVSPKSASSPFANLNTGLFKRLTEDIPVSDLFEQLLSSVTVGKRKRDALPPPDTRAKKKARPESDAPRTSRPRKGKGKAS</sequence>